<dbReference type="InterPro" id="IPR010372">
    <property type="entry name" value="DNA_pol3_delta_N"/>
</dbReference>
<dbReference type="NCBIfam" id="TIGR01128">
    <property type="entry name" value="holA"/>
    <property type="match status" value="1"/>
</dbReference>
<evidence type="ECO:0000256" key="1">
    <source>
        <dbReference type="ARBA" id="ARBA00012417"/>
    </source>
</evidence>
<dbReference type="Pfam" id="PF14840">
    <property type="entry name" value="DNA_pol3_delt_C"/>
    <property type="match status" value="1"/>
</dbReference>
<keyword evidence="5" id="KW-0235">DNA replication</keyword>
<dbReference type="InterPro" id="IPR027417">
    <property type="entry name" value="P-loop_NTPase"/>
</dbReference>
<dbReference type="OrthoDB" id="9770982at2"/>
<dbReference type="PANTHER" id="PTHR34388">
    <property type="entry name" value="DNA POLYMERASE III SUBUNIT DELTA"/>
    <property type="match status" value="1"/>
</dbReference>
<dbReference type="Gene3D" id="1.10.8.60">
    <property type="match status" value="1"/>
</dbReference>
<keyword evidence="4" id="KW-0548">Nucleotidyltransferase</keyword>
<evidence type="ECO:0000313" key="13">
    <source>
        <dbReference type="Proteomes" id="UP000236721"/>
    </source>
</evidence>
<dbReference type="PANTHER" id="PTHR34388:SF1">
    <property type="entry name" value="DNA POLYMERASE III SUBUNIT DELTA"/>
    <property type="match status" value="1"/>
</dbReference>
<evidence type="ECO:0000256" key="8">
    <source>
        <dbReference type="ARBA" id="ARBA00049244"/>
    </source>
</evidence>
<evidence type="ECO:0000256" key="7">
    <source>
        <dbReference type="ARBA" id="ARBA00034754"/>
    </source>
</evidence>
<name>A0A1H5UP22_9VIBR</name>
<evidence type="ECO:0000256" key="2">
    <source>
        <dbReference type="ARBA" id="ARBA00017703"/>
    </source>
</evidence>
<feature type="domain" description="DNA polymerase III delta N-terminal" evidence="10">
    <location>
        <begin position="20"/>
        <end position="136"/>
    </location>
</feature>
<keyword evidence="6" id="KW-0239">DNA-directed DNA polymerase</keyword>
<dbReference type="Pfam" id="PF06144">
    <property type="entry name" value="DNA_pol3_delta"/>
    <property type="match status" value="1"/>
</dbReference>
<dbReference type="AlphaFoldDB" id="A0A1H5UP22"/>
<gene>
    <name evidence="12" type="ORF">SAMN04488244_103261</name>
</gene>
<evidence type="ECO:0000259" key="11">
    <source>
        <dbReference type="Pfam" id="PF14840"/>
    </source>
</evidence>
<dbReference type="InterPro" id="IPR005790">
    <property type="entry name" value="DNA_polIII_delta"/>
</dbReference>
<keyword evidence="3" id="KW-0808">Transferase</keyword>
<dbReference type="Gene3D" id="3.40.50.300">
    <property type="entry name" value="P-loop containing nucleotide triphosphate hydrolases"/>
    <property type="match status" value="1"/>
</dbReference>
<dbReference type="GO" id="GO:0009360">
    <property type="term" value="C:DNA polymerase III complex"/>
    <property type="evidence" value="ECO:0007669"/>
    <property type="project" value="UniProtKB-UniRule"/>
</dbReference>
<keyword evidence="13" id="KW-1185">Reference proteome</keyword>
<evidence type="ECO:0000256" key="4">
    <source>
        <dbReference type="ARBA" id="ARBA00022695"/>
    </source>
</evidence>
<dbReference type="Proteomes" id="UP000236721">
    <property type="component" value="Unassembled WGS sequence"/>
</dbReference>
<dbReference type="InterPro" id="IPR032780">
    <property type="entry name" value="DNA_pol3_delt_C"/>
</dbReference>
<dbReference type="EMBL" id="FNVG01000003">
    <property type="protein sequence ID" value="SEF76795.1"/>
    <property type="molecule type" value="Genomic_DNA"/>
</dbReference>
<dbReference type="GO" id="GO:0003887">
    <property type="term" value="F:DNA-directed DNA polymerase activity"/>
    <property type="evidence" value="ECO:0007669"/>
    <property type="project" value="UniProtKB-UniRule"/>
</dbReference>
<dbReference type="GO" id="GO:0003677">
    <property type="term" value="F:DNA binding"/>
    <property type="evidence" value="ECO:0007669"/>
    <property type="project" value="InterPro"/>
</dbReference>
<dbReference type="GO" id="GO:0006261">
    <property type="term" value="P:DNA-templated DNA replication"/>
    <property type="evidence" value="ECO:0007669"/>
    <property type="project" value="TreeGrafter"/>
</dbReference>
<feature type="domain" description="DNA polymerase III subunit delta C-terminal" evidence="11">
    <location>
        <begin position="212"/>
        <end position="328"/>
    </location>
</feature>
<dbReference type="CDD" id="cd18138">
    <property type="entry name" value="HLD_clamp_pol_III_delta"/>
    <property type="match status" value="1"/>
</dbReference>
<proteinExistence type="inferred from homology"/>
<evidence type="ECO:0000256" key="3">
    <source>
        <dbReference type="ARBA" id="ARBA00022679"/>
    </source>
</evidence>
<dbReference type="Gene3D" id="1.20.272.10">
    <property type="match status" value="1"/>
</dbReference>
<evidence type="ECO:0000256" key="6">
    <source>
        <dbReference type="ARBA" id="ARBA00022932"/>
    </source>
</evidence>
<reference evidence="13" key="1">
    <citation type="submission" date="2016-10" db="EMBL/GenBank/DDBJ databases">
        <authorList>
            <person name="Varghese N."/>
            <person name="Submissions S."/>
        </authorList>
    </citation>
    <scope>NUCLEOTIDE SEQUENCE [LARGE SCALE GENOMIC DNA]</scope>
    <source>
        <strain evidence="13">CGMCC 1.7062</strain>
    </source>
</reference>
<organism evidence="12 13">
    <name type="scientific">Vibrio hangzhouensis</name>
    <dbReference type="NCBI Taxonomy" id="462991"/>
    <lineage>
        <taxon>Bacteria</taxon>
        <taxon>Pseudomonadati</taxon>
        <taxon>Pseudomonadota</taxon>
        <taxon>Gammaproteobacteria</taxon>
        <taxon>Vibrionales</taxon>
        <taxon>Vibrionaceae</taxon>
        <taxon>Vibrio</taxon>
    </lineage>
</organism>
<sequence>MRVFADRLGETLSRQWHRCYLLFGNEPLFIQESRDHIIQKAKQLGFEEHHRFAVDSSLDWNDVYDCTQALSLFSSRQIIELTLPESGVNATIAKQLLEIAEQLHEDIVLIVTGTKLTRAQESAKWFKALNGCLVTCATPDIKHLPQWVMRRCSQVGLHADHEAIQLLCQWHEGNLFALSQSLQKLALLFPDGQLTMIRVQESLSRHNHFTVFHWIDAILEGKPKRADRVLGQLEAEGIEAIILLRTIQKELMQLIKMQQMLSQSTLSQVFERFRVWQNKKPLYSAALQRLPLSRLKQAIQLLACIEVQAKTQYEQSPWPFIHQLTLNLSSTDSRLSLQP</sequence>
<evidence type="ECO:0000259" key="10">
    <source>
        <dbReference type="Pfam" id="PF06144"/>
    </source>
</evidence>
<comment type="similarity">
    <text evidence="7">Belongs to the DNA polymerase HolA subunit family.</text>
</comment>
<accession>A0A1H5UP22</accession>
<dbReference type="SUPFAM" id="SSF48019">
    <property type="entry name" value="post-AAA+ oligomerization domain-like"/>
    <property type="match status" value="1"/>
</dbReference>
<dbReference type="InterPro" id="IPR008921">
    <property type="entry name" value="DNA_pol3_clamp-load_cplx_C"/>
</dbReference>
<evidence type="ECO:0000313" key="12">
    <source>
        <dbReference type="EMBL" id="SEF76795.1"/>
    </source>
</evidence>
<dbReference type="EC" id="2.7.7.7" evidence="1 9"/>
<protein>
    <recommendedName>
        <fullName evidence="2 9">DNA polymerase III subunit delta</fullName>
        <ecNumber evidence="1 9">2.7.7.7</ecNumber>
    </recommendedName>
</protein>
<evidence type="ECO:0000256" key="9">
    <source>
        <dbReference type="NCBIfam" id="TIGR01128"/>
    </source>
</evidence>
<dbReference type="SUPFAM" id="SSF52540">
    <property type="entry name" value="P-loop containing nucleoside triphosphate hydrolases"/>
    <property type="match status" value="1"/>
</dbReference>
<dbReference type="RefSeq" id="WP_103879219.1">
    <property type="nucleotide sequence ID" value="NZ_FNVG01000003.1"/>
</dbReference>
<comment type="catalytic activity">
    <reaction evidence="8">
        <text>DNA(n) + a 2'-deoxyribonucleoside 5'-triphosphate = DNA(n+1) + diphosphate</text>
        <dbReference type="Rhea" id="RHEA:22508"/>
        <dbReference type="Rhea" id="RHEA-COMP:17339"/>
        <dbReference type="Rhea" id="RHEA-COMP:17340"/>
        <dbReference type="ChEBI" id="CHEBI:33019"/>
        <dbReference type="ChEBI" id="CHEBI:61560"/>
        <dbReference type="ChEBI" id="CHEBI:173112"/>
        <dbReference type="EC" id="2.7.7.7"/>
    </reaction>
</comment>
<evidence type="ECO:0000256" key="5">
    <source>
        <dbReference type="ARBA" id="ARBA00022705"/>
    </source>
</evidence>